<keyword evidence="3" id="KW-0804">Transcription</keyword>
<dbReference type="EMBL" id="JAPWGM010000002">
    <property type="protein sequence ID" value="MCZ4243626.1"/>
    <property type="molecule type" value="Genomic_DNA"/>
</dbReference>
<protein>
    <submittedName>
        <fullName evidence="5">AraC family transcriptional regulator</fullName>
    </submittedName>
</protein>
<accession>A0ABT4L714</accession>
<keyword evidence="1" id="KW-0805">Transcription regulation</keyword>
<evidence type="ECO:0000313" key="6">
    <source>
        <dbReference type="Proteomes" id="UP001144347"/>
    </source>
</evidence>
<dbReference type="Pfam" id="PF12833">
    <property type="entry name" value="HTH_18"/>
    <property type="match status" value="1"/>
</dbReference>
<dbReference type="SMART" id="SM00342">
    <property type="entry name" value="HTH_ARAC"/>
    <property type="match status" value="1"/>
</dbReference>
<reference evidence="5" key="1">
    <citation type="submission" date="2022-12" db="EMBL/GenBank/DDBJ databases">
        <title>Genome sequence of HCMS5-2.</title>
        <authorList>
            <person name="Woo H."/>
        </authorList>
    </citation>
    <scope>NUCLEOTIDE SEQUENCE</scope>
    <source>
        <strain evidence="5">HCMS5-2</strain>
    </source>
</reference>
<evidence type="ECO:0000259" key="4">
    <source>
        <dbReference type="PROSITE" id="PS01124"/>
    </source>
</evidence>
<feature type="domain" description="HTH araC/xylS-type" evidence="4">
    <location>
        <begin position="209"/>
        <end position="307"/>
    </location>
</feature>
<dbReference type="InterPro" id="IPR053142">
    <property type="entry name" value="PchR_regulatory_protein"/>
</dbReference>
<dbReference type="RefSeq" id="WP_269426704.1">
    <property type="nucleotide sequence ID" value="NZ_JAPWGM010000002.1"/>
</dbReference>
<keyword evidence="6" id="KW-1185">Reference proteome</keyword>
<dbReference type="Proteomes" id="UP001144347">
    <property type="component" value="Unassembled WGS sequence"/>
</dbReference>
<dbReference type="PROSITE" id="PS01124">
    <property type="entry name" value="HTH_ARAC_FAMILY_2"/>
    <property type="match status" value="1"/>
</dbReference>
<dbReference type="InterPro" id="IPR018060">
    <property type="entry name" value="HTH_AraC"/>
</dbReference>
<dbReference type="InterPro" id="IPR009057">
    <property type="entry name" value="Homeodomain-like_sf"/>
</dbReference>
<organism evidence="5 6">
    <name type="scientific">Pedobacter punctiformis</name>
    <dbReference type="NCBI Taxonomy" id="3004097"/>
    <lineage>
        <taxon>Bacteria</taxon>
        <taxon>Pseudomonadati</taxon>
        <taxon>Bacteroidota</taxon>
        <taxon>Sphingobacteriia</taxon>
        <taxon>Sphingobacteriales</taxon>
        <taxon>Sphingobacteriaceae</taxon>
        <taxon>Pedobacter</taxon>
    </lineage>
</organism>
<name>A0ABT4L714_9SPHI</name>
<dbReference type="PANTHER" id="PTHR47893">
    <property type="entry name" value="REGULATORY PROTEIN PCHR"/>
    <property type="match status" value="1"/>
</dbReference>
<dbReference type="PROSITE" id="PS00041">
    <property type="entry name" value="HTH_ARAC_FAMILY_1"/>
    <property type="match status" value="1"/>
</dbReference>
<keyword evidence="2" id="KW-0238">DNA-binding</keyword>
<proteinExistence type="predicted"/>
<sequence length="307" mass="35405">MELKLSDYTSGKSVYQRGYPENFDGQHDVDTGEYYTEEQDYQIHFKEKWFDGIHISIVSVLAKASSFLFEIGHNHIGFLYCLDGTLKVRCGENTTSISKNQQFLTFNLPLSLTFNASDTVKYIYIQLTSSYYQKLTNGQFKEELLTNCKFNTPLQINAIVQSLVNQKYSGRIKRLFLESKIYELIICYTQRNPDLAKISLKEEDVNKILLAKKLVESDLQNPNSLLELSRKAGINDYKLKKGFKEITGHTVFGYLYKLRMEKAHSILTNEKKTVNEVAFLVGYKNPQHFTVAFKKQYNILPGSLNKS</sequence>
<comment type="caution">
    <text evidence="5">The sequence shown here is derived from an EMBL/GenBank/DDBJ whole genome shotgun (WGS) entry which is preliminary data.</text>
</comment>
<dbReference type="InterPro" id="IPR018062">
    <property type="entry name" value="HTH_AraC-typ_CS"/>
</dbReference>
<evidence type="ECO:0000256" key="2">
    <source>
        <dbReference type="ARBA" id="ARBA00023125"/>
    </source>
</evidence>
<evidence type="ECO:0000313" key="5">
    <source>
        <dbReference type="EMBL" id="MCZ4243626.1"/>
    </source>
</evidence>
<dbReference type="PANTHER" id="PTHR47893:SF1">
    <property type="entry name" value="REGULATORY PROTEIN PCHR"/>
    <property type="match status" value="1"/>
</dbReference>
<dbReference type="SUPFAM" id="SSF46689">
    <property type="entry name" value="Homeodomain-like"/>
    <property type="match status" value="1"/>
</dbReference>
<dbReference type="Gene3D" id="1.10.10.60">
    <property type="entry name" value="Homeodomain-like"/>
    <property type="match status" value="2"/>
</dbReference>
<gene>
    <name evidence="5" type="ORF">O0955_06375</name>
</gene>
<evidence type="ECO:0000256" key="1">
    <source>
        <dbReference type="ARBA" id="ARBA00023015"/>
    </source>
</evidence>
<evidence type="ECO:0000256" key="3">
    <source>
        <dbReference type="ARBA" id="ARBA00023163"/>
    </source>
</evidence>